<dbReference type="Pfam" id="PF00328">
    <property type="entry name" value="His_Phos_2"/>
    <property type="match status" value="1"/>
</dbReference>
<organism evidence="14 15">
    <name type="scientific">Endozoicomonas euniceicola</name>
    <dbReference type="NCBI Taxonomy" id="1234143"/>
    <lineage>
        <taxon>Bacteria</taxon>
        <taxon>Pseudomonadati</taxon>
        <taxon>Pseudomonadota</taxon>
        <taxon>Gammaproteobacteria</taxon>
        <taxon>Oceanospirillales</taxon>
        <taxon>Endozoicomonadaceae</taxon>
        <taxon>Endozoicomonas</taxon>
    </lineage>
</organism>
<comment type="catalytic activity">
    <reaction evidence="12">
        <text>1D-myo-inositol hexakisphosphate + H2O = 1D-myo-inositol 1,2,4,5,6-pentakisphosphate + phosphate</text>
        <dbReference type="Rhea" id="RHEA:16989"/>
        <dbReference type="ChEBI" id="CHEBI:15377"/>
        <dbReference type="ChEBI" id="CHEBI:43474"/>
        <dbReference type="ChEBI" id="CHEBI:57798"/>
        <dbReference type="ChEBI" id="CHEBI:58130"/>
        <dbReference type="EC" id="3.1.3.62"/>
    </reaction>
    <physiologicalReaction direction="left-to-right" evidence="12">
        <dbReference type="Rhea" id="RHEA:16990"/>
    </physiologicalReaction>
</comment>
<dbReference type="SUPFAM" id="SSF53254">
    <property type="entry name" value="Phosphoglycerate mutase-like"/>
    <property type="match status" value="1"/>
</dbReference>
<comment type="catalytic activity">
    <reaction evidence="11">
        <text>1D-myo-inositol 1,2,4,5,6-pentakisphosphate + H2O = 1D-myo-inositol 1,2,5,6-tetrakisphosphate + phosphate</text>
        <dbReference type="Rhea" id="RHEA:77115"/>
        <dbReference type="ChEBI" id="CHEBI:15377"/>
        <dbReference type="ChEBI" id="CHEBI:43474"/>
        <dbReference type="ChEBI" id="CHEBI:57798"/>
        <dbReference type="ChEBI" id="CHEBI:195535"/>
        <dbReference type="EC" id="3.1.3.62"/>
    </reaction>
    <physiologicalReaction direction="left-to-right" evidence="11">
        <dbReference type="Rhea" id="RHEA:77116"/>
    </physiologicalReaction>
</comment>
<dbReference type="RefSeq" id="WP_262601386.1">
    <property type="nucleotide sequence ID" value="NZ_CP103300.1"/>
</dbReference>
<dbReference type="EC" id="3.1.3.80" evidence="3"/>
<evidence type="ECO:0000256" key="3">
    <source>
        <dbReference type="ARBA" id="ARBA00012976"/>
    </source>
</evidence>
<evidence type="ECO:0000313" key="14">
    <source>
        <dbReference type="EMBL" id="UYM18631.1"/>
    </source>
</evidence>
<keyword evidence="15" id="KW-1185">Reference proteome</keyword>
<evidence type="ECO:0000313" key="15">
    <source>
        <dbReference type="Proteomes" id="UP001163255"/>
    </source>
</evidence>
<evidence type="ECO:0000256" key="8">
    <source>
        <dbReference type="ARBA" id="ARBA00023136"/>
    </source>
</evidence>
<protein>
    <recommendedName>
        <fullName evidence="5">Multiple inositol polyphosphate phosphatase 1</fullName>
        <ecNumber evidence="4">3.1.3.62</ecNumber>
        <ecNumber evidence="3">3.1.3.80</ecNumber>
    </recommendedName>
    <alternativeName>
        <fullName evidence="9">2,3-bisphosphoglycerate 3-phosphatase</fullName>
    </alternativeName>
</protein>
<name>A0ABY6H300_9GAMM</name>
<evidence type="ECO:0000256" key="13">
    <source>
        <dbReference type="ARBA" id="ARBA00043832"/>
    </source>
</evidence>
<comment type="catalytic activity">
    <reaction evidence="10">
        <text>1D-myo-inositol 1,2,5,6-tetrakisphosphate + H2O = 1D-myo-inositol 1,2,6-trisphosphate + phosphate</text>
        <dbReference type="Rhea" id="RHEA:77119"/>
        <dbReference type="ChEBI" id="CHEBI:15377"/>
        <dbReference type="ChEBI" id="CHEBI:43474"/>
        <dbReference type="ChEBI" id="CHEBI:195535"/>
        <dbReference type="ChEBI" id="CHEBI:195537"/>
        <dbReference type="EC" id="3.1.3.62"/>
    </reaction>
    <physiologicalReaction direction="left-to-right" evidence="10">
        <dbReference type="Rhea" id="RHEA:77120"/>
    </physiologicalReaction>
</comment>
<dbReference type="CDD" id="cd07061">
    <property type="entry name" value="HP_HAP_like"/>
    <property type="match status" value="1"/>
</dbReference>
<evidence type="ECO:0000256" key="9">
    <source>
        <dbReference type="ARBA" id="ARBA00031642"/>
    </source>
</evidence>
<evidence type="ECO:0000256" key="4">
    <source>
        <dbReference type="ARBA" id="ARBA00013040"/>
    </source>
</evidence>
<evidence type="ECO:0000256" key="12">
    <source>
        <dbReference type="ARBA" id="ARBA00043691"/>
    </source>
</evidence>
<evidence type="ECO:0000256" key="2">
    <source>
        <dbReference type="ARBA" id="ARBA00008422"/>
    </source>
</evidence>
<evidence type="ECO:0000256" key="10">
    <source>
        <dbReference type="ARBA" id="ARBA00043668"/>
    </source>
</evidence>
<evidence type="ECO:0000256" key="5">
    <source>
        <dbReference type="ARBA" id="ARBA00018097"/>
    </source>
</evidence>
<evidence type="ECO:0000256" key="1">
    <source>
        <dbReference type="ARBA" id="ARBA00004370"/>
    </source>
</evidence>
<proteinExistence type="inferred from homology"/>
<dbReference type="PANTHER" id="PTHR20963:SF8">
    <property type="entry name" value="MULTIPLE INOSITOL POLYPHOSPHATE PHOSPHATASE 1"/>
    <property type="match status" value="1"/>
</dbReference>
<accession>A0ABY6H300</accession>
<dbReference type="InterPro" id="IPR029033">
    <property type="entry name" value="His_PPase_superfam"/>
</dbReference>
<comment type="similarity">
    <text evidence="2">Belongs to the histidine acid phosphatase family. MINPP1 subfamily.</text>
</comment>
<dbReference type="EMBL" id="CP103300">
    <property type="protein sequence ID" value="UYM18631.1"/>
    <property type="molecule type" value="Genomic_DNA"/>
</dbReference>
<evidence type="ECO:0000256" key="11">
    <source>
        <dbReference type="ARBA" id="ARBA00043671"/>
    </source>
</evidence>
<sequence>MTLLPKPVVLVMLLIVADGSLAIEEKNQACTPWRTIVNSDDQNAIESHLNNKRPYPGNRREVSAPFSSCSMVHTIYLGRHASRHVTKNEKLSEIEQELNELLKGDESTSSELTLEGIKIIQNIKRLRQFVEKNELAGSITSLGKQELNFITRRFASGVNIAPFNLKPATAIRASTSKTLRTRQSLEAFMDGLKGWSVNSGLSFEPDMAVESADQILRSYKSCPERTGSYETTRDKLKKSRQELVDDSQLSFDLAQSFTKKTMTSKNKLKVMELLYNLCQIESSFPEKERYNFCQYFLNESNQSGEEMKLLGKMQNLKQWHKRGFASGNRVMFNLAAPIQEQVISRLTAALSPKQDQPLLSLWFTHDSTMVAMIMLMGYLGDNPDYSDWDADLITPMSGNIQWRVYQCGRDHRVQILLNEIPVCLDDCPDAFCSLTDYISRSAQKLQEIDFKGECGVIEEDDFSAMADDDD</sequence>
<keyword evidence="6" id="KW-0732">Signal</keyword>
<dbReference type="Proteomes" id="UP001163255">
    <property type="component" value="Chromosome"/>
</dbReference>
<keyword evidence="7" id="KW-0378">Hydrolase</keyword>
<evidence type="ECO:0000256" key="7">
    <source>
        <dbReference type="ARBA" id="ARBA00022801"/>
    </source>
</evidence>
<reference evidence="14" key="1">
    <citation type="submission" date="2022-10" db="EMBL/GenBank/DDBJ databases">
        <title>Completed Genome Sequence of two octocoral isolated bacterium, Endozoicomonas euniceicola EF212T and Endozoicomonas gorgoniicola PS125T.</title>
        <authorList>
            <person name="Chiou Y.-J."/>
            <person name="Chen Y.-H."/>
        </authorList>
    </citation>
    <scope>NUCLEOTIDE SEQUENCE</scope>
    <source>
        <strain evidence="14">EF212</strain>
    </source>
</reference>
<evidence type="ECO:0000256" key="6">
    <source>
        <dbReference type="ARBA" id="ARBA00022729"/>
    </source>
</evidence>
<gene>
    <name evidence="14" type="ORF">NX720_12255</name>
</gene>
<keyword evidence="8" id="KW-0472">Membrane</keyword>
<dbReference type="InterPro" id="IPR000560">
    <property type="entry name" value="His_Pase_clade-2"/>
</dbReference>
<comment type="catalytic activity">
    <reaction evidence="13">
        <text>(2R)-2,3-bisphosphoglycerate + H2O = (2R)-2-phosphoglycerate + phosphate</text>
        <dbReference type="Rhea" id="RHEA:27381"/>
        <dbReference type="ChEBI" id="CHEBI:15377"/>
        <dbReference type="ChEBI" id="CHEBI:43474"/>
        <dbReference type="ChEBI" id="CHEBI:58248"/>
        <dbReference type="ChEBI" id="CHEBI:58289"/>
        <dbReference type="EC" id="3.1.3.80"/>
    </reaction>
    <physiologicalReaction direction="left-to-right" evidence="13">
        <dbReference type="Rhea" id="RHEA:27382"/>
    </physiologicalReaction>
</comment>
<comment type="subcellular location">
    <subcellularLocation>
        <location evidence="1">Membrane</location>
    </subcellularLocation>
</comment>
<dbReference type="PANTHER" id="PTHR20963">
    <property type="entry name" value="MULTIPLE INOSITOL POLYPHOSPHATE PHOSPHATASE-RELATED"/>
    <property type="match status" value="1"/>
</dbReference>
<dbReference type="EC" id="3.1.3.62" evidence="4"/>
<dbReference type="Gene3D" id="3.40.50.1240">
    <property type="entry name" value="Phosphoglycerate mutase-like"/>
    <property type="match status" value="1"/>
</dbReference>